<feature type="region of interest" description="Disordered" evidence="1">
    <location>
        <begin position="572"/>
        <end position="696"/>
    </location>
</feature>
<evidence type="ECO:0000259" key="3">
    <source>
        <dbReference type="PROSITE" id="PS50853"/>
    </source>
</evidence>
<feature type="compositionally biased region" description="Low complexity" evidence="1">
    <location>
        <begin position="575"/>
        <end position="612"/>
    </location>
</feature>
<sequence length="784" mass="86897">MKKQSKILSILLAASLTFGSISLPSDPPSPASGASDPVQTDSITITPDPSLAPADARKDLANIFFQTHSQGGTATDNISKNNYAVYGQAVNSFIEEEKDGSFLRIEHIDSAIIVEKYDPELKKAEPVTKLTLPLPKYGGYFTGANARYLVCGQDNPNDSDEKEVVRIIKYDNDWNELNHLSIYGSNTYEPFEAGSLQMTEMNGTLYIHACHTMYATDKGVHHQANMSFAVNEETMELITKNTTVSAGHGYVSHSFCQRIAQDGTDIYLLDHGDAYPRSIYLQKIDAKLKKVSNALDIIAFDGATGNNNTGGSIGGVEVIGDNIFTAGNCTEQFGELYNPSTYRRNLWVSVVDKNMETSQKLIWLTEHENTGNWNARTPYLIPASDGSCYVMWEDVNEEKEQLGTTGGFFRYNLIYGLTKIAKIKPDGTIDGNIHSIYGRLSDCKPVITSDQKLVWYTTENNSPLFYTLDLNQLDSYEFNGFADIRKCTVTLASDSYTYDSNVKPGAASGPAIVSISYGDYQLQKGIDYDMYYSNNSKAGTGYVNITPKGIFADPTETTHEKLRIPFQVIYPADTPEPTLEPTLSPTLKPTSKPASEPSTTPTSPETPTPEKTPYQEPSWFQSPSPGVTQTPFHEQPTVSQKPSVSKSPSATPGTAATQKPSVKTTTAPTKTAIPSKNHNQNRTASQTKPSKVKNVKVSNLTGQKLQITWMLQSDVNGYQIQYAQNKKFTKNKKTSSARRYRPYKIISGLSKNKTYYIRIRSYRRQDFGKLYGKWSKTVKCKIKK</sequence>
<dbReference type="EMBL" id="JACRSX010000003">
    <property type="protein sequence ID" value="MBC8561934.1"/>
    <property type="molecule type" value="Genomic_DNA"/>
</dbReference>
<name>A0ABR7MZY3_9FIRM</name>
<evidence type="ECO:0000313" key="5">
    <source>
        <dbReference type="Proteomes" id="UP000606193"/>
    </source>
</evidence>
<dbReference type="Pfam" id="PF00041">
    <property type="entry name" value="fn3"/>
    <property type="match status" value="1"/>
</dbReference>
<protein>
    <submittedName>
        <fullName evidence="4">Fibronectin type III domain-containing protein</fullName>
    </submittedName>
</protein>
<proteinExistence type="predicted"/>
<gene>
    <name evidence="4" type="ORF">H8704_04690</name>
</gene>
<feature type="chain" id="PRO_5045360986" evidence="2">
    <location>
        <begin position="25"/>
        <end position="784"/>
    </location>
</feature>
<dbReference type="Gene3D" id="2.60.40.10">
    <property type="entry name" value="Immunoglobulins"/>
    <property type="match status" value="1"/>
</dbReference>
<keyword evidence="5" id="KW-1185">Reference proteome</keyword>
<dbReference type="InterPro" id="IPR003961">
    <property type="entry name" value="FN3_dom"/>
</dbReference>
<feature type="compositionally biased region" description="Polar residues" evidence="1">
    <location>
        <begin position="677"/>
        <end position="689"/>
    </location>
</feature>
<feature type="signal peptide" evidence="2">
    <location>
        <begin position="1"/>
        <end position="24"/>
    </location>
</feature>
<comment type="caution">
    <text evidence="4">The sequence shown here is derived from an EMBL/GenBank/DDBJ whole genome shotgun (WGS) entry which is preliminary data.</text>
</comment>
<feature type="domain" description="Fibronectin type-III" evidence="3">
    <location>
        <begin position="691"/>
        <end position="784"/>
    </location>
</feature>
<dbReference type="InterPro" id="IPR036116">
    <property type="entry name" value="FN3_sf"/>
</dbReference>
<dbReference type="RefSeq" id="WP_249297517.1">
    <property type="nucleotide sequence ID" value="NZ_JACRSX010000003.1"/>
</dbReference>
<accession>A0ABR7MZY3</accession>
<feature type="region of interest" description="Disordered" evidence="1">
    <location>
        <begin position="24"/>
        <end position="43"/>
    </location>
</feature>
<organism evidence="4 5">
    <name type="scientific">Jutongia huaianensis</name>
    <dbReference type="NCBI Taxonomy" id="2763668"/>
    <lineage>
        <taxon>Bacteria</taxon>
        <taxon>Bacillati</taxon>
        <taxon>Bacillota</taxon>
        <taxon>Clostridia</taxon>
        <taxon>Lachnospirales</taxon>
        <taxon>Lachnospiraceae</taxon>
        <taxon>Jutongia</taxon>
    </lineage>
</organism>
<dbReference type="SMART" id="SM00060">
    <property type="entry name" value="FN3"/>
    <property type="match status" value="1"/>
</dbReference>
<reference evidence="4 5" key="1">
    <citation type="submission" date="2020-08" db="EMBL/GenBank/DDBJ databases">
        <title>Genome public.</title>
        <authorList>
            <person name="Liu C."/>
            <person name="Sun Q."/>
        </authorList>
    </citation>
    <scope>NUCLEOTIDE SEQUENCE [LARGE SCALE GENOMIC DNA]</scope>
    <source>
        <strain evidence="4 5">NSJ-37</strain>
    </source>
</reference>
<feature type="compositionally biased region" description="Polar residues" evidence="1">
    <location>
        <begin position="618"/>
        <end position="632"/>
    </location>
</feature>
<evidence type="ECO:0000313" key="4">
    <source>
        <dbReference type="EMBL" id="MBC8561934.1"/>
    </source>
</evidence>
<dbReference type="SUPFAM" id="SSF49265">
    <property type="entry name" value="Fibronectin type III"/>
    <property type="match status" value="1"/>
</dbReference>
<evidence type="ECO:0000256" key="2">
    <source>
        <dbReference type="SAM" id="SignalP"/>
    </source>
</evidence>
<evidence type="ECO:0000256" key="1">
    <source>
        <dbReference type="SAM" id="MobiDB-lite"/>
    </source>
</evidence>
<feature type="compositionally biased region" description="Low complexity" evidence="1">
    <location>
        <begin position="659"/>
        <end position="676"/>
    </location>
</feature>
<dbReference type="CDD" id="cd00063">
    <property type="entry name" value="FN3"/>
    <property type="match status" value="1"/>
</dbReference>
<dbReference type="InterPro" id="IPR013783">
    <property type="entry name" value="Ig-like_fold"/>
</dbReference>
<keyword evidence="2" id="KW-0732">Signal</keyword>
<dbReference type="PROSITE" id="PS50853">
    <property type="entry name" value="FN3"/>
    <property type="match status" value="1"/>
</dbReference>
<feature type="compositionally biased region" description="Low complexity" evidence="1">
    <location>
        <begin position="638"/>
        <end position="649"/>
    </location>
</feature>
<dbReference type="Proteomes" id="UP000606193">
    <property type="component" value="Unassembled WGS sequence"/>
</dbReference>